<dbReference type="Proteomes" id="UP001432027">
    <property type="component" value="Unassembled WGS sequence"/>
</dbReference>
<organism evidence="1 2">
    <name type="scientific">Pristionchus entomophagus</name>
    <dbReference type="NCBI Taxonomy" id="358040"/>
    <lineage>
        <taxon>Eukaryota</taxon>
        <taxon>Metazoa</taxon>
        <taxon>Ecdysozoa</taxon>
        <taxon>Nematoda</taxon>
        <taxon>Chromadorea</taxon>
        <taxon>Rhabditida</taxon>
        <taxon>Rhabditina</taxon>
        <taxon>Diplogasteromorpha</taxon>
        <taxon>Diplogasteroidea</taxon>
        <taxon>Neodiplogasteridae</taxon>
        <taxon>Pristionchus</taxon>
    </lineage>
</organism>
<evidence type="ECO:0000313" key="2">
    <source>
        <dbReference type="Proteomes" id="UP001432027"/>
    </source>
</evidence>
<keyword evidence="2" id="KW-1185">Reference proteome</keyword>
<proteinExistence type="predicted"/>
<reference evidence="1" key="1">
    <citation type="submission" date="2023-10" db="EMBL/GenBank/DDBJ databases">
        <title>Genome assembly of Pristionchus species.</title>
        <authorList>
            <person name="Yoshida K."/>
            <person name="Sommer R.J."/>
        </authorList>
    </citation>
    <scope>NUCLEOTIDE SEQUENCE</scope>
    <source>
        <strain evidence="1">RS0144</strain>
    </source>
</reference>
<dbReference type="AlphaFoldDB" id="A0AAV5TTH6"/>
<sequence length="113" mass="13291">MPSVQMSSRSHGFVPSSGSRFCRRSHILALPARTRTFLEKQLRHCSPTTQYRREIANLHSFARRRILLKRERATCLRPYCREKSNPFSEQCLLVAPTDDPCPRLQWYAEERTL</sequence>
<gene>
    <name evidence="1" type="ORF">PENTCL1PPCAC_19756</name>
</gene>
<evidence type="ECO:0000313" key="1">
    <source>
        <dbReference type="EMBL" id="GMS97581.1"/>
    </source>
</evidence>
<protein>
    <submittedName>
        <fullName evidence="1">Uncharacterized protein</fullName>
    </submittedName>
</protein>
<comment type="caution">
    <text evidence="1">The sequence shown here is derived from an EMBL/GenBank/DDBJ whole genome shotgun (WGS) entry which is preliminary data.</text>
</comment>
<accession>A0AAV5TTH6</accession>
<feature type="non-terminal residue" evidence="1">
    <location>
        <position position="113"/>
    </location>
</feature>
<name>A0AAV5TTH6_9BILA</name>
<dbReference type="EMBL" id="BTSX01000004">
    <property type="protein sequence ID" value="GMS97581.1"/>
    <property type="molecule type" value="Genomic_DNA"/>
</dbReference>